<accession>A0ABV9B9C4</accession>
<feature type="compositionally biased region" description="Low complexity" evidence="7">
    <location>
        <begin position="293"/>
        <end position="340"/>
    </location>
</feature>
<evidence type="ECO:0000256" key="2">
    <source>
        <dbReference type="ARBA" id="ARBA00023012"/>
    </source>
</evidence>
<gene>
    <name evidence="9" type="ORF">ACFPIH_46715</name>
</gene>
<dbReference type="Proteomes" id="UP001595839">
    <property type="component" value="Unassembled WGS sequence"/>
</dbReference>
<evidence type="ECO:0000256" key="1">
    <source>
        <dbReference type="ARBA" id="ARBA00005820"/>
    </source>
</evidence>
<keyword evidence="10" id="KW-1185">Reference proteome</keyword>
<dbReference type="CDD" id="cd15831">
    <property type="entry name" value="BTAD"/>
    <property type="match status" value="1"/>
</dbReference>
<dbReference type="Gene3D" id="3.40.50.300">
    <property type="entry name" value="P-loop containing nucleotide triphosphate hydrolases"/>
    <property type="match status" value="1"/>
</dbReference>
<dbReference type="Gene3D" id="1.10.10.10">
    <property type="entry name" value="Winged helix-like DNA-binding domain superfamily/Winged helix DNA-binding domain"/>
    <property type="match status" value="1"/>
</dbReference>
<dbReference type="Pfam" id="PF00486">
    <property type="entry name" value="Trans_reg_C"/>
    <property type="match status" value="1"/>
</dbReference>
<dbReference type="SMART" id="SM01043">
    <property type="entry name" value="BTAD"/>
    <property type="match status" value="1"/>
</dbReference>
<evidence type="ECO:0000256" key="4">
    <source>
        <dbReference type="ARBA" id="ARBA00023125"/>
    </source>
</evidence>
<dbReference type="InterPro" id="IPR027417">
    <property type="entry name" value="P-loop_NTPase"/>
</dbReference>
<feature type="DNA-binding region" description="OmpR/PhoB-type" evidence="6">
    <location>
        <begin position="1"/>
        <end position="97"/>
    </location>
</feature>
<evidence type="ECO:0000256" key="5">
    <source>
        <dbReference type="ARBA" id="ARBA00023163"/>
    </source>
</evidence>
<dbReference type="Gene3D" id="1.25.40.10">
    <property type="entry name" value="Tetratricopeptide repeat domain"/>
    <property type="match status" value="3"/>
</dbReference>
<comment type="similarity">
    <text evidence="1">Belongs to the AfsR/DnrI/RedD regulatory family.</text>
</comment>
<dbReference type="InterPro" id="IPR016032">
    <property type="entry name" value="Sig_transdc_resp-reg_C-effctor"/>
</dbReference>
<keyword evidence="4 6" id="KW-0238">DNA-binding</keyword>
<feature type="compositionally biased region" description="Pro residues" evidence="7">
    <location>
        <begin position="341"/>
        <end position="357"/>
    </location>
</feature>
<dbReference type="RefSeq" id="WP_381177316.1">
    <property type="nucleotide sequence ID" value="NZ_JBHSFK010000048.1"/>
</dbReference>
<dbReference type="Pfam" id="PF03704">
    <property type="entry name" value="BTAD"/>
    <property type="match status" value="1"/>
</dbReference>
<feature type="region of interest" description="Disordered" evidence="7">
    <location>
        <begin position="252"/>
        <end position="404"/>
    </location>
</feature>
<dbReference type="PANTHER" id="PTHR35807">
    <property type="entry name" value="TRANSCRIPTIONAL REGULATOR REDD-RELATED"/>
    <property type="match status" value="1"/>
</dbReference>
<evidence type="ECO:0000313" key="10">
    <source>
        <dbReference type="Proteomes" id="UP001595839"/>
    </source>
</evidence>
<dbReference type="InterPro" id="IPR036388">
    <property type="entry name" value="WH-like_DNA-bd_sf"/>
</dbReference>
<dbReference type="InterPro" id="IPR011990">
    <property type="entry name" value="TPR-like_helical_dom_sf"/>
</dbReference>
<organism evidence="9 10">
    <name type="scientific">Streptomyces vulcanius</name>
    <dbReference type="NCBI Taxonomy" id="1441876"/>
    <lineage>
        <taxon>Bacteria</taxon>
        <taxon>Bacillati</taxon>
        <taxon>Actinomycetota</taxon>
        <taxon>Actinomycetes</taxon>
        <taxon>Kitasatosporales</taxon>
        <taxon>Streptomycetaceae</taxon>
        <taxon>Streptomyces</taxon>
    </lineage>
</organism>
<dbReference type="SUPFAM" id="SSF52540">
    <property type="entry name" value="P-loop containing nucleoside triphosphate hydrolases"/>
    <property type="match status" value="1"/>
</dbReference>
<proteinExistence type="inferred from homology"/>
<name>A0ABV9B9C4_9ACTN</name>
<comment type="caution">
    <text evidence="9">The sequence shown here is derived from an EMBL/GenBank/DDBJ whole genome shotgun (WGS) entry which is preliminary data.</text>
</comment>
<dbReference type="Pfam" id="PF00931">
    <property type="entry name" value="NB-ARC"/>
    <property type="match status" value="1"/>
</dbReference>
<sequence>MRFAVLGPVRVWRDGEEIRLGAAQQRLLLALLMAHAGRPVAMEELQQALWGESPPGSPANAVYRHIGVLRRLLEPELPLRAPGGWLVRDAGGYRLRVSPETLDVLRLRELVRQARQARQGGARGAEAAVPLLLEALHLRTGAVATGVPVEARSHPAFNALEREHLAVVKEAADVVLAVGAAGQLLAVLHRAAAEHPLDEQLQARFVRALAATGQRAAALDTWQRVRTVLATELGVEPGAELRSAQREILNEGIPPAPLQGPTEAARRAAVGPSSDSRVPADRLPAGGTPADSAPGPTRTPPADTTAPPAPADTTAPPAPAVGRATGATGPTRTTSADRPAAPAPPAPAQTEPPPPAPRRTTITAAEAEAEARATATATAAAAAAEAEAGAEAEASTGTGANARARTRARAVARLSVVPEVPERPSIVGTSAPHPPDPFVRPAQLPADLATFAGRRAELARVVALSAADAPGMRIAVVSGMGGIGKTTLAVRWAHRIAHRFPDGQLYVNLRGFDPGGTATDPGEALRGFLEGLGVPPQRMPAGTDAQTGLYRSLLARRRVLILLDNARSAEQVRPLLPGSPGCMVVVTSRDRLLGLVTAEAAHPVALDRLPPAEARESLVRRLGAERVSAEPAAVEEIVARCAGLPLALAVVATRAATHPGFPLAAIAADLREARDSLDAFADSDPAGDVRAVLSCSYRALSPPAARLLRLLSLHPGPDVTVPAAAAVADGTPAAARRLLTELTGAHLLTEHAPGRFSCHDLLRTYAMELAAEHDGTAGREAAVRRTLDHYLHTAHTAARLYSPWFMASSLSEAAPGARPESFADDGQALRWYTAERRVLHALAASARERGHDGHVWRLAWALERFMDRQGHWDEYAALQRSGLDAAVRDGDRAAQAHLHRALARASGRLERYDDALAQARHALGLFAELGDRLGLVHAQLGLGWLLDRTGDHDDALEAAGRALTLSRSVGTPIVATTALHALGWTHVLRGEHRRAAAYFEEALTGLAAFDGTRYAEANTWDSLGIARHHLGEHLRAVAAYLCALHLYREVGDTFSEAGTLRHLGDTYLATGDPGAARTVWERALRFLARTDPTGAEEIRTRLLALGDAVPAPRLTAVSAAPDDTTSRRRSR</sequence>
<reference evidence="10" key="1">
    <citation type="journal article" date="2019" name="Int. J. Syst. Evol. Microbiol.">
        <title>The Global Catalogue of Microorganisms (GCM) 10K type strain sequencing project: providing services to taxonomists for standard genome sequencing and annotation.</title>
        <authorList>
            <consortium name="The Broad Institute Genomics Platform"/>
            <consortium name="The Broad Institute Genome Sequencing Center for Infectious Disease"/>
            <person name="Wu L."/>
            <person name="Ma J."/>
        </authorList>
    </citation>
    <scope>NUCLEOTIDE SEQUENCE [LARGE SCALE GENOMIC DNA]</scope>
    <source>
        <strain evidence="10">CGMCC 4.7177</strain>
    </source>
</reference>
<dbReference type="InterPro" id="IPR001867">
    <property type="entry name" value="OmpR/PhoB-type_DNA-bd"/>
</dbReference>
<evidence type="ECO:0000313" key="9">
    <source>
        <dbReference type="EMBL" id="MFC4506863.1"/>
    </source>
</evidence>
<dbReference type="InterPro" id="IPR005158">
    <property type="entry name" value="BTAD"/>
</dbReference>
<protein>
    <submittedName>
        <fullName evidence="9">BTAD domain-containing putative transcriptional regulator</fullName>
    </submittedName>
</protein>
<dbReference type="PROSITE" id="PS51755">
    <property type="entry name" value="OMPR_PHOB"/>
    <property type="match status" value="1"/>
</dbReference>
<dbReference type="InterPro" id="IPR019734">
    <property type="entry name" value="TPR_rpt"/>
</dbReference>
<dbReference type="SMART" id="SM00862">
    <property type="entry name" value="Trans_reg_C"/>
    <property type="match status" value="1"/>
</dbReference>
<evidence type="ECO:0000256" key="6">
    <source>
        <dbReference type="PROSITE-ProRule" id="PRU01091"/>
    </source>
</evidence>
<dbReference type="SUPFAM" id="SSF48452">
    <property type="entry name" value="TPR-like"/>
    <property type="match status" value="2"/>
</dbReference>
<dbReference type="InterPro" id="IPR051677">
    <property type="entry name" value="AfsR-DnrI-RedD_regulator"/>
</dbReference>
<keyword evidence="5" id="KW-0804">Transcription</keyword>
<keyword evidence="3" id="KW-0805">Transcription regulation</keyword>
<dbReference type="InterPro" id="IPR002182">
    <property type="entry name" value="NB-ARC"/>
</dbReference>
<dbReference type="SUPFAM" id="SSF46894">
    <property type="entry name" value="C-terminal effector domain of the bipartite response regulators"/>
    <property type="match status" value="1"/>
</dbReference>
<dbReference type="EMBL" id="JBHSFK010000048">
    <property type="protein sequence ID" value="MFC4506863.1"/>
    <property type="molecule type" value="Genomic_DNA"/>
</dbReference>
<dbReference type="PANTHER" id="PTHR35807:SF1">
    <property type="entry name" value="TRANSCRIPTIONAL REGULATOR REDD"/>
    <property type="match status" value="1"/>
</dbReference>
<evidence type="ECO:0000259" key="8">
    <source>
        <dbReference type="PROSITE" id="PS51755"/>
    </source>
</evidence>
<evidence type="ECO:0000256" key="3">
    <source>
        <dbReference type="ARBA" id="ARBA00023015"/>
    </source>
</evidence>
<dbReference type="SMART" id="SM00028">
    <property type="entry name" value="TPR"/>
    <property type="match status" value="5"/>
</dbReference>
<keyword evidence="2" id="KW-0902">Two-component regulatory system</keyword>
<dbReference type="Pfam" id="PF13424">
    <property type="entry name" value="TPR_12"/>
    <property type="match status" value="2"/>
</dbReference>
<feature type="domain" description="OmpR/PhoB-type" evidence="8">
    <location>
        <begin position="1"/>
        <end position="97"/>
    </location>
</feature>
<dbReference type="PRINTS" id="PR00364">
    <property type="entry name" value="DISEASERSIST"/>
</dbReference>
<feature type="compositionally biased region" description="Low complexity" evidence="7">
    <location>
        <begin position="358"/>
        <end position="403"/>
    </location>
</feature>
<evidence type="ECO:0000256" key="7">
    <source>
        <dbReference type="SAM" id="MobiDB-lite"/>
    </source>
</evidence>